<proteinExistence type="predicted"/>
<keyword evidence="1" id="KW-0677">Repeat</keyword>
<dbReference type="SUPFAM" id="SSF54631">
    <property type="entry name" value="CBS-domain pair"/>
    <property type="match status" value="1"/>
</dbReference>
<dbReference type="GO" id="GO:0005737">
    <property type="term" value="C:cytoplasm"/>
    <property type="evidence" value="ECO:0007669"/>
    <property type="project" value="TreeGrafter"/>
</dbReference>
<name>A0A7S0X0C9_9CHLO</name>
<sequence>MGSETCRTLLINTKVSGLKQPQVVAVLKDSATVDQALKVLAENKILSAPVVVAQEGDDASQSATVQPGEAADILGFVDIKNILDSFLSEIDIPELNQVKLLQRMRELEERGAAFAEKPLKELKYMGTDGDFIHASQARSTLLELVLNGLLQPRNRGGGRGGSVVHRIALFNSDGAITQIISQTDIVKFLARHKEQLGPLSTKTVEELGLVSGRVECIDPGTPAIEAMAAMSYKGLSSLAVVDPNGKILGNFSVSDMRTLMAEHFGALALPVGEFLAHEHRTEYVAFNRVRAEEEGIAGRAGHKFVVDRVARQRPRTPGEEVGQELVLARPGQTLVSVMELLVARRIHRVYVVDEEEKPVGIITCTDILRKLLQMAQ</sequence>
<dbReference type="AlphaFoldDB" id="A0A7S0X0C9"/>
<dbReference type="EMBL" id="HBFB01030365">
    <property type="protein sequence ID" value="CAD8692778.1"/>
    <property type="molecule type" value="Transcribed_RNA"/>
</dbReference>
<evidence type="ECO:0000256" key="2">
    <source>
        <dbReference type="ARBA" id="ARBA00023122"/>
    </source>
</evidence>
<dbReference type="PANTHER" id="PTHR13780">
    <property type="entry name" value="AMP-ACTIVATED PROTEIN KINASE, GAMMA REGULATORY SUBUNIT"/>
    <property type="match status" value="1"/>
</dbReference>
<evidence type="ECO:0000256" key="1">
    <source>
        <dbReference type="ARBA" id="ARBA00022737"/>
    </source>
</evidence>
<dbReference type="InterPro" id="IPR050511">
    <property type="entry name" value="AMPK_gamma/SDS23_families"/>
</dbReference>
<dbReference type="Pfam" id="PF00571">
    <property type="entry name" value="CBS"/>
    <property type="match status" value="2"/>
</dbReference>
<dbReference type="Gene3D" id="3.10.580.10">
    <property type="entry name" value="CBS-domain"/>
    <property type="match status" value="3"/>
</dbReference>
<evidence type="ECO:0000259" key="4">
    <source>
        <dbReference type="PROSITE" id="PS51371"/>
    </source>
</evidence>
<dbReference type="CDD" id="cd02205">
    <property type="entry name" value="CBS_pair_SF"/>
    <property type="match status" value="1"/>
</dbReference>
<dbReference type="SMART" id="SM00116">
    <property type="entry name" value="CBS"/>
    <property type="match status" value="3"/>
</dbReference>
<reference evidence="5" key="1">
    <citation type="submission" date="2021-01" db="EMBL/GenBank/DDBJ databases">
        <authorList>
            <person name="Corre E."/>
            <person name="Pelletier E."/>
            <person name="Niang G."/>
            <person name="Scheremetjew M."/>
            <person name="Finn R."/>
            <person name="Kale V."/>
            <person name="Holt S."/>
            <person name="Cochrane G."/>
            <person name="Meng A."/>
            <person name="Brown T."/>
            <person name="Cohen L."/>
        </authorList>
    </citation>
    <scope>NUCLEOTIDE SEQUENCE</scope>
    <source>
        <strain evidence="5">SAG 11-49</strain>
    </source>
</reference>
<keyword evidence="2 3" id="KW-0129">CBS domain</keyword>
<protein>
    <recommendedName>
        <fullName evidence="4">CBS domain-containing protein</fullName>
    </recommendedName>
</protein>
<organism evidence="5">
    <name type="scientific">Chlamydomonas leiostraca</name>
    <dbReference type="NCBI Taxonomy" id="1034604"/>
    <lineage>
        <taxon>Eukaryota</taxon>
        <taxon>Viridiplantae</taxon>
        <taxon>Chlorophyta</taxon>
        <taxon>core chlorophytes</taxon>
        <taxon>Chlorophyceae</taxon>
        <taxon>CS clade</taxon>
        <taxon>Chlamydomonadales</taxon>
        <taxon>Chlamydomonadaceae</taxon>
        <taxon>Chlamydomonas</taxon>
    </lineage>
</organism>
<dbReference type="PANTHER" id="PTHR13780:SF128">
    <property type="entry name" value="CBS DOMAIN-CONTAINING PROTEIN"/>
    <property type="match status" value="1"/>
</dbReference>
<evidence type="ECO:0000313" key="5">
    <source>
        <dbReference type="EMBL" id="CAD8692778.1"/>
    </source>
</evidence>
<dbReference type="InterPro" id="IPR000644">
    <property type="entry name" value="CBS_dom"/>
</dbReference>
<feature type="domain" description="CBS" evidence="4">
    <location>
        <begin position="321"/>
        <end position="376"/>
    </location>
</feature>
<dbReference type="GO" id="GO:0005634">
    <property type="term" value="C:nucleus"/>
    <property type="evidence" value="ECO:0007669"/>
    <property type="project" value="TreeGrafter"/>
</dbReference>
<evidence type="ECO:0000256" key="3">
    <source>
        <dbReference type="PROSITE-ProRule" id="PRU00703"/>
    </source>
</evidence>
<feature type="domain" description="CBS" evidence="4">
    <location>
        <begin position="209"/>
        <end position="267"/>
    </location>
</feature>
<accession>A0A7S0X0C9</accession>
<gene>
    <name evidence="5" type="ORF">CLEI1391_LOCUS16961</name>
</gene>
<dbReference type="PROSITE" id="PS51371">
    <property type="entry name" value="CBS"/>
    <property type="match status" value="2"/>
</dbReference>
<dbReference type="InterPro" id="IPR046342">
    <property type="entry name" value="CBS_dom_sf"/>
</dbReference>